<comment type="caution">
    <text evidence="23">The sequence shown here is derived from an EMBL/GenBank/DDBJ whole genome shotgun (WGS) entry which is preliminary data.</text>
</comment>
<reference evidence="23 24" key="1">
    <citation type="submission" date="2023-11" db="EMBL/GenBank/DDBJ databases">
        <authorList>
            <person name="Xu M."/>
            <person name="Jiang T."/>
        </authorList>
    </citation>
    <scope>NUCLEOTIDE SEQUENCE [LARGE SCALE GENOMIC DNA]</scope>
    <source>
        <strain evidence="23 24">SD</strain>
    </source>
</reference>
<evidence type="ECO:0000256" key="13">
    <source>
        <dbReference type="ARBA" id="ARBA00022833"/>
    </source>
</evidence>
<gene>
    <name evidence="23" type="ORF">SK069_14450</name>
</gene>
<evidence type="ECO:0000256" key="7">
    <source>
        <dbReference type="ARBA" id="ARBA00022645"/>
    </source>
</evidence>
<dbReference type="InterPro" id="IPR007484">
    <property type="entry name" value="Peptidase_M28"/>
</dbReference>
<keyword evidence="11" id="KW-0378">Hydrolase</keyword>
<keyword evidence="6" id="KW-0964">Secreted</keyword>
<evidence type="ECO:0000313" key="23">
    <source>
        <dbReference type="EMBL" id="MDX8152798.1"/>
    </source>
</evidence>
<keyword evidence="9" id="KW-0479">Metal-binding</keyword>
<evidence type="ECO:0000256" key="5">
    <source>
        <dbReference type="ARBA" id="ARBA00014116"/>
    </source>
</evidence>
<comment type="subcellular location">
    <subcellularLocation>
        <location evidence="1">Endoplasmic reticulum</location>
    </subcellularLocation>
    <subcellularLocation>
        <location evidence="3">Golgi apparatus</location>
    </subcellularLocation>
    <subcellularLocation>
        <location evidence="2">Lysosome</location>
    </subcellularLocation>
    <subcellularLocation>
        <location evidence="4">Secreted</location>
    </subcellularLocation>
</comment>
<evidence type="ECO:0000256" key="12">
    <source>
        <dbReference type="ARBA" id="ARBA00022824"/>
    </source>
</evidence>
<dbReference type="PROSITE" id="PS51318">
    <property type="entry name" value="TAT"/>
    <property type="match status" value="1"/>
</dbReference>
<evidence type="ECO:0000313" key="24">
    <source>
        <dbReference type="Proteomes" id="UP001277761"/>
    </source>
</evidence>
<evidence type="ECO:0000256" key="9">
    <source>
        <dbReference type="ARBA" id="ARBA00022723"/>
    </source>
</evidence>
<dbReference type="PANTHER" id="PTHR12053:SF3">
    <property type="entry name" value="CARBOXYPEPTIDASE Q"/>
    <property type="match status" value="1"/>
</dbReference>
<protein>
    <recommendedName>
        <fullName evidence="5">Carboxypeptidase Q</fullName>
    </recommendedName>
    <alternativeName>
        <fullName evidence="20">Plasma glutamate carboxypeptidase</fullName>
    </alternativeName>
</protein>
<organism evidence="23 24">
    <name type="scientific">Patulibacter brassicae</name>
    <dbReference type="NCBI Taxonomy" id="1705717"/>
    <lineage>
        <taxon>Bacteria</taxon>
        <taxon>Bacillati</taxon>
        <taxon>Actinomycetota</taxon>
        <taxon>Thermoleophilia</taxon>
        <taxon>Solirubrobacterales</taxon>
        <taxon>Patulibacteraceae</taxon>
        <taxon>Patulibacter</taxon>
    </lineage>
</organism>
<dbReference type="PANTHER" id="PTHR12053">
    <property type="entry name" value="PROTEASE FAMILY M28 PLASMA GLUTAMATE CARBOXYPEPTIDASE-RELATED"/>
    <property type="match status" value="1"/>
</dbReference>
<dbReference type="InterPro" id="IPR039866">
    <property type="entry name" value="CPQ"/>
</dbReference>
<keyword evidence="15" id="KW-0482">Metalloprotease</keyword>
<evidence type="ECO:0000256" key="19">
    <source>
        <dbReference type="ARBA" id="ARBA00025833"/>
    </source>
</evidence>
<evidence type="ECO:0000256" key="16">
    <source>
        <dbReference type="ARBA" id="ARBA00023145"/>
    </source>
</evidence>
<evidence type="ECO:0000256" key="21">
    <source>
        <dbReference type="SAM" id="SignalP"/>
    </source>
</evidence>
<dbReference type="Proteomes" id="UP001277761">
    <property type="component" value="Unassembled WGS sequence"/>
</dbReference>
<feature type="chain" id="PRO_5045451158" description="Carboxypeptidase Q" evidence="21">
    <location>
        <begin position="33"/>
        <end position="620"/>
    </location>
</feature>
<dbReference type="Gene3D" id="3.40.630.10">
    <property type="entry name" value="Zn peptidases"/>
    <property type="match status" value="1"/>
</dbReference>
<keyword evidence="13" id="KW-0862">Zinc</keyword>
<evidence type="ECO:0000256" key="11">
    <source>
        <dbReference type="ARBA" id="ARBA00022801"/>
    </source>
</evidence>
<keyword evidence="7" id="KW-0121">Carboxypeptidase</keyword>
<dbReference type="Pfam" id="PF04389">
    <property type="entry name" value="Peptidase_M28"/>
    <property type="match status" value="1"/>
</dbReference>
<dbReference type="SUPFAM" id="SSF53187">
    <property type="entry name" value="Zn-dependent exopeptidases"/>
    <property type="match status" value="1"/>
</dbReference>
<evidence type="ECO:0000256" key="8">
    <source>
        <dbReference type="ARBA" id="ARBA00022670"/>
    </source>
</evidence>
<feature type="domain" description="Peptidase M28" evidence="22">
    <location>
        <begin position="285"/>
        <end position="490"/>
    </location>
</feature>
<evidence type="ECO:0000256" key="20">
    <source>
        <dbReference type="ARBA" id="ARBA00033328"/>
    </source>
</evidence>
<accession>A0ABU4VLX5</accession>
<evidence type="ECO:0000256" key="3">
    <source>
        <dbReference type="ARBA" id="ARBA00004555"/>
    </source>
</evidence>
<dbReference type="EMBL" id="JAXAVX010000008">
    <property type="protein sequence ID" value="MDX8152798.1"/>
    <property type="molecule type" value="Genomic_DNA"/>
</dbReference>
<evidence type="ECO:0000256" key="14">
    <source>
        <dbReference type="ARBA" id="ARBA00023034"/>
    </source>
</evidence>
<evidence type="ECO:0000256" key="4">
    <source>
        <dbReference type="ARBA" id="ARBA00004613"/>
    </source>
</evidence>
<evidence type="ECO:0000256" key="6">
    <source>
        <dbReference type="ARBA" id="ARBA00022525"/>
    </source>
</evidence>
<keyword evidence="10 21" id="KW-0732">Signal</keyword>
<name>A0ABU4VLX5_9ACTN</name>
<evidence type="ECO:0000259" key="22">
    <source>
        <dbReference type="Pfam" id="PF04389"/>
    </source>
</evidence>
<comment type="subunit">
    <text evidence="19">Homodimer. The monomeric form is inactive while the homodimer is active.</text>
</comment>
<dbReference type="RefSeq" id="WP_319954954.1">
    <property type="nucleotide sequence ID" value="NZ_JAXAVX010000008.1"/>
</dbReference>
<evidence type="ECO:0000256" key="15">
    <source>
        <dbReference type="ARBA" id="ARBA00023049"/>
    </source>
</evidence>
<evidence type="ECO:0000256" key="18">
    <source>
        <dbReference type="ARBA" id="ARBA00023228"/>
    </source>
</evidence>
<keyword evidence="17" id="KW-0325">Glycoprotein</keyword>
<proteinExistence type="predicted"/>
<keyword evidence="18" id="KW-0458">Lysosome</keyword>
<keyword evidence="16" id="KW-0865">Zymogen</keyword>
<keyword evidence="12" id="KW-0256">Endoplasmic reticulum</keyword>
<dbReference type="InterPro" id="IPR006311">
    <property type="entry name" value="TAT_signal"/>
</dbReference>
<keyword evidence="8" id="KW-0645">Protease</keyword>
<evidence type="ECO:0000256" key="10">
    <source>
        <dbReference type="ARBA" id="ARBA00022729"/>
    </source>
</evidence>
<evidence type="ECO:0000256" key="1">
    <source>
        <dbReference type="ARBA" id="ARBA00004240"/>
    </source>
</evidence>
<evidence type="ECO:0000256" key="17">
    <source>
        <dbReference type="ARBA" id="ARBA00023180"/>
    </source>
</evidence>
<feature type="signal peptide" evidence="21">
    <location>
        <begin position="1"/>
        <end position="32"/>
    </location>
</feature>
<sequence length="620" mass="66823">MPNRVRRPPLLRRLLLPALGAALLGLPAPAGAAPNPAPATLPTTDRIFSTIEDLVAIGPRRTGTEAGRRAASYVAERFRKAGLEGVGLLRAPSYDWHADRWGLSFDGQAIDAFPVSHSAVPDKTATGALGTGPDGIRAEMVDIGHGFAPKLGPSLKGKIAVFDLRFVLPLAGLTPFVEFFHDPKLTFLNPLSTFLTGNPYVTTMTDAVKAAQDAGAVGFVGILHDYFDSNRYHNEYYRRAKVAIPGMWVTKRDGGRLRAMMQRNPKGTGRLVLEAQRRRVLSDTVIGYLPGKTDDVVQIQSHHDSVGPGAVEDASGTAEVIALAEHFGAQGARKRQKTLMFTTFDTHFTGYQGHEEFARRYISERRDARRIVANVTIEHVGKQARITDGGKLQVLDQTEPRGIFENLSLPLKGKLIGNVVRNDLQGTAVLNGTLPQLVGGIPTDASFALISGIPTVSLIAGPAYMYDEQDTLDKIDKAQLRPVAQAFAELVNDLDPVPGAEIGLIPGVAGKRVAGDPWPLEPAPPFTTPVAPAPGPACVAAPRGRPARGLTLRPRSGRVLLRFVARRAGTVTVVGRDRRGRRLARRTVRTTACGTRTVRLPRGVVAVQVRDRRGAATARR</sequence>
<keyword evidence="24" id="KW-1185">Reference proteome</keyword>
<evidence type="ECO:0000256" key="2">
    <source>
        <dbReference type="ARBA" id="ARBA00004371"/>
    </source>
</evidence>
<dbReference type="Gene3D" id="3.50.30.30">
    <property type="match status" value="1"/>
</dbReference>
<keyword evidence="14" id="KW-0333">Golgi apparatus</keyword>